<dbReference type="NCBIfam" id="TIGR01440">
    <property type="entry name" value="TIGR01440 family protein"/>
    <property type="match status" value="1"/>
</dbReference>
<proteinExistence type="inferred from homology"/>
<keyword evidence="3" id="KW-1185">Reference proteome</keyword>
<dbReference type="AlphaFoldDB" id="A0A926E623"/>
<comment type="similarity">
    <text evidence="1">Belongs to the UPF0340 family.</text>
</comment>
<dbReference type="SUPFAM" id="SSF110710">
    <property type="entry name" value="TTHA0583/YokD-like"/>
    <property type="match status" value="1"/>
</dbReference>
<evidence type="ECO:0000313" key="2">
    <source>
        <dbReference type="EMBL" id="MBC8560932.1"/>
    </source>
</evidence>
<dbReference type="HAMAP" id="MF_00800">
    <property type="entry name" value="UPF0340"/>
    <property type="match status" value="1"/>
</dbReference>
<accession>A0A926E623</accession>
<name>A0A926E623_9FIRM</name>
<evidence type="ECO:0000256" key="1">
    <source>
        <dbReference type="HAMAP-Rule" id="MF_00800"/>
    </source>
</evidence>
<dbReference type="Gene3D" id="3.40.50.10360">
    <property type="entry name" value="Hypothetical protein TT1679"/>
    <property type="match status" value="1"/>
</dbReference>
<protein>
    <recommendedName>
        <fullName evidence="1">UPF0340 protein H8710_12760</fullName>
    </recommendedName>
</protein>
<organism evidence="2 3">
    <name type="scientific">Fumia xinanensis</name>
    <dbReference type="NCBI Taxonomy" id="2763659"/>
    <lineage>
        <taxon>Bacteria</taxon>
        <taxon>Bacillati</taxon>
        <taxon>Bacillota</taxon>
        <taxon>Clostridia</taxon>
        <taxon>Eubacteriales</taxon>
        <taxon>Oscillospiraceae</taxon>
        <taxon>Fumia</taxon>
    </lineage>
</organism>
<sequence>MTEQIKEETRGALSELLETAKLRSGDLVVVGCSSSEIVGKKIGTCSSKAAAEAVFDSLIAVLKEEGLLLAAQCCEHLNRCLVVERRAVEKYNLTEVNVVPHPHAGGAFATTAYERFEDPVVVEHVRASAGMDIGGTLIGMHLLEVAVPVRVSVKQIGEAPITLARTRPKFVGGERAHYNEELL</sequence>
<dbReference type="Proteomes" id="UP000610760">
    <property type="component" value="Unassembled WGS sequence"/>
</dbReference>
<dbReference type="InterPro" id="IPR006340">
    <property type="entry name" value="DUF436"/>
</dbReference>
<gene>
    <name evidence="2" type="ORF">H8710_12760</name>
</gene>
<evidence type="ECO:0000313" key="3">
    <source>
        <dbReference type="Proteomes" id="UP000610760"/>
    </source>
</evidence>
<comment type="caution">
    <text evidence="2">The sequence shown here is derived from an EMBL/GenBank/DDBJ whole genome shotgun (WGS) entry which is preliminary data.</text>
</comment>
<reference evidence="2" key="1">
    <citation type="submission" date="2020-08" db="EMBL/GenBank/DDBJ databases">
        <title>Genome public.</title>
        <authorList>
            <person name="Liu C."/>
            <person name="Sun Q."/>
        </authorList>
    </citation>
    <scope>NUCLEOTIDE SEQUENCE</scope>
    <source>
        <strain evidence="2">NSJ-33</strain>
    </source>
</reference>
<dbReference type="RefSeq" id="WP_249296230.1">
    <property type="nucleotide sequence ID" value="NZ_JACRSV010000006.1"/>
</dbReference>
<dbReference type="InterPro" id="IPR028345">
    <property type="entry name" value="Antibiotic_NAT-like"/>
</dbReference>
<dbReference type="PIRSF" id="PIRSF007510">
    <property type="entry name" value="UCP007510"/>
    <property type="match status" value="1"/>
</dbReference>
<dbReference type="Pfam" id="PF04260">
    <property type="entry name" value="DUF436"/>
    <property type="match status" value="1"/>
</dbReference>
<dbReference type="EMBL" id="JACRSV010000006">
    <property type="protein sequence ID" value="MBC8560932.1"/>
    <property type="molecule type" value="Genomic_DNA"/>
</dbReference>